<dbReference type="EMBL" id="VDGI01000006">
    <property type="protein sequence ID" value="TQR20371.1"/>
    <property type="molecule type" value="Genomic_DNA"/>
</dbReference>
<dbReference type="Proteomes" id="UP000316626">
    <property type="component" value="Unassembled WGS sequence"/>
</dbReference>
<dbReference type="AlphaFoldDB" id="A0A544TSE5"/>
<comment type="caution">
    <text evidence="1">The sequence shown here is derived from an EMBL/GenBank/DDBJ whole genome shotgun (WGS) entry which is preliminary data.</text>
</comment>
<dbReference type="OrthoDB" id="2648027at2"/>
<organism evidence="1 2">
    <name type="scientific">Psychrobacillus vulpis</name>
    <dbReference type="NCBI Taxonomy" id="2325572"/>
    <lineage>
        <taxon>Bacteria</taxon>
        <taxon>Bacillati</taxon>
        <taxon>Bacillota</taxon>
        <taxon>Bacilli</taxon>
        <taxon>Bacillales</taxon>
        <taxon>Bacillaceae</taxon>
        <taxon>Psychrobacillus</taxon>
    </lineage>
</organism>
<proteinExistence type="predicted"/>
<protein>
    <submittedName>
        <fullName evidence="1">Uncharacterized protein</fullName>
    </submittedName>
</protein>
<accession>A0A544TSE5</accession>
<gene>
    <name evidence="1" type="ORF">FG384_07985</name>
</gene>
<name>A0A544TSE5_9BACI</name>
<evidence type="ECO:0000313" key="2">
    <source>
        <dbReference type="Proteomes" id="UP000316626"/>
    </source>
</evidence>
<evidence type="ECO:0000313" key="1">
    <source>
        <dbReference type="EMBL" id="TQR20371.1"/>
    </source>
</evidence>
<sequence length="149" mass="17405">MENNKISMMDAFLIETLRSNGISNDEILTKLEQKDLRTWENEYPNNRFSVLITLFEEDQTKFKSILMDGYSVKFITMNGLKNLLKLKFEKIDDRDYQLHENGIECLEIDEQQLSSLKQLLSINWIIQEQPLENNKSTSKLVNIVAAVTN</sequence>
<dbReference type="RefSeq" id="WP_142642067.1">
    <property type="nucleotide sequence ID" value="NZ_VDGI01000006.1"/>
</dbReference>
<reference evidence="1 2" key="1">
    <citation type="submission" date="2019-06" db="EMBL/GenBank/DDBJ databases">
        <title>Psychrobacillus vulpis sp. nov., a new species isolated from feces of a red fox that inhabits in The Tablas de Daimiel Natural Park, Albacete, Spain.</title>
        <authorList>
            <person name="Rodriguez M."/>
            <person name="Reina J.C."/>
            <person name="Bejar V."/>
            <person name="Llamas I."/>
        </authorList>
    </citation>
    <scope>NUCLEOTIDE SEQUENCE [LARGE SCALE GENOMIC DNA]</scope>
    <source>
        <strain evidence="1 2">Z8</strain>
    </source>
</reference>
<keyword evidence="2" id="KW-1185">Reference proteome</keyword>